<evidence type="ECO:0000313" key="3">
    <source>
        <dbReference type="EMBL" id="GAA0268917.1"/>
    </source>
</evidence>
<name>A0ABN0V0A0_9ACTN</name>
<dbReference type="PROSITE" id="PS51746">
    <property type="entry name" value="PPM_2"/>
    <property type="match status" value="1"/>
</dbReference>
<organism evidence="3 4">
    <name type="scientific">Cryptosporangium japonicum</name>
    <dbReference type="NCBI Taxonomy" id="80872"/>
    <lineage>
        <taxon>Bacteria</taxon>
        <taxon>Bacillati</taxon>
        <taxon>Actinomycetota</taxon>
        <taxon>Actinomycetes</taxon>
        <taxon>Cryptosporangiales</taxon>
        <taxon>Cryptosporangiaceae</taxon>
        <taxon>Cryptosporangium</taxon>
    </lineage>
</organism>
<dbReference type="Proteomes" id="UP001500967">
    <property type="component" value="Unassembled WGS sequence"/>
</dbReference>
<sequence>MRSQDADPAALAANAIGDDPPPSGLRISAPTASGGAMPPCFSPSRAARRPWLLPAEPTAVPGVAADQAQVGDLILRAASVIGVGHRCDQPVRVRQDAYRVAQDLGGRHLILAVADGMSDSARAELGAQLAVASAVALVRRELDAGAAPESLLVQPLLTRVAGAMLTEAQRRGIPADDVRTTLAVAVIPTTADAGSPRRGWAAHVGDTSVWLSTGGAWKALSINEKDDFDGSALSSYLPHRPSTAKAFVFALPEQSVLLLATDGVADAFSEIEGASAWFAARWKEPPALASFLLDVDFEAKGCQDDRTAVAIWCRSASGEGRPA</sequence>
<evidence type="ECO:0000256" key="1">
    <source>
        <dbReference type="SAM" id="MobiDB-lite"/>
    </source>
</evidence>
<dbReference type="InterPro" id="IPR001932">
    <property type="entry name" value="PPM-type_phosphatase-like_dom"/>
</dbReference>
<dbReference type="SUPFAM" id="SSF81606">
    <property type="entry name" value="PP2C-like"/>
    <property type="match status" value="1"/>
</dbReference>
<feature type="region of interest" description="Disordered" evidence="1">
    <location>
        <begin position="1"/>
        <end position="27"/>
    </location>
</feature>
<reference evidence="3 4" key="1">
    <citation type="journal article" date="2019" name="Int. J. Syst. Evol. Microbiol.">
        <title>The Global Catalogue of Microorganisms (GCM) 10K type strain sequencing project: providing services to taxonomists for standard genome sequencing and annotation.</title>
        <authorList>
            <consortium name="The Broad Institute Genomics Platform"/>
            <consortium name="The Broad Institute Genome Sequencing Center for Infectious Disease"/>
            <person name="Wu L."/>
            <person name="Ma J."/>
        </authorList>
    </citation>
    <scope>NUCLEOTIDE SEQUENCE [LARGE SCALE GENOMIC DNA]</scope>
    <source>
        <strain evidence="3 4">JCM 10425</strain>
    </source>
</reference>
<feature type="domain" description="PPM-type phosphatase" evidence="2">
    <location>
        <begin position="82"/>
        <end position="323"/>
    </location>
</feature>
<dbReference type="Gene3D" id="3.60.40.10">
    <property type="entry name" value="PPM-type phosphatase domain"/>
    <property type="match status" value="1"/>
</dbReference>
<dbReference type="RefSeq" id="WP_344652753.1">
    <property type="nucleotide sequence ID" value="NZ_BAAAGX010000028.1"/>
</dbReference>
<accession>A0ABN0V0A0</accession>
<dbReference type="Pfam" id="PF13672">
    <property type="entry name" value="PP2C_2"/>
    <property type="match status" value="1"/>
</dbReference>
<evidence type="ECO:0000313" key="4">
    <source>
        <dbReference type="Proteomes" id="UP001500967"/>
    </source>
</evidence>
<gene>
    <name evidence="3" type="ORF">GCM10009539_65030</name>
</gene>
<feature type="compositionally biased region" description="Low complexity" evidence="1">
    <location>
        <begin position="1"/>
        <end position="18"/>
    </location>
</feature>
<proteinExistence type="predicted"/>
<protein>
    <recommendedName>
        <fullName evidence="2">PPM-type phosphatase domain-containing protein</fullName>
    </recommendedName>
</protein>
<keyword evidence="4" id="KW-1185">Reference proteome</keyword>
<comment type="caution">
    <text evidence="3">The sequence shown here is derived from an EMBL/GenBank/DDBJ whole genome shotgun (WGS) entry which is preliminary data.</text>
</comment>
<dbReference type="InterPro" id="IPR036457">
    <property type="entry name" value="PPM-type-like_dom_sf"/>
</dbReference>
<evidence type="ECO:0000259" key="2">
    <source>
        <dbReference type="PROSITE" id="PS51746"/>
    </source>
</evidence>
<dbReference type="EMBL" id="BAAAGX010000028">
    <property type="protein sequence ID" value="GAA0268917.1"/>
    <property type="molecule type" value="Genomic_DNA"/>
</dbReference>